<keyword evidence="1" id="KW-0472">Membrane</keyword>
<proteinExistence type="predicted"/>
<dbReference type="Pfam" id="PF13398">
    <property type="entry name" value="Peptidase_M50B"/>
    <property type="match status" value="1"/>
</dbReference>
<evidence type="ECO:0000256" key="1">
    <source>
        <dbReference type="SAM" id="Phobius"/>
    </source>
</evidence>
<reference evidence="2" key="1">
    <citation type="submission" date="2018-02" db="EMBL/GenBank/DDBJ databases">
        <authorList>
            <person name="Kim S.-K."/>
            <person name="Jung H.-I."/>
            <person name="Lee S.-W."/>
        </authorList>
    </citation>
    <scope>NUCLEOTIDE SEQUENCE</scope>
    <source>
        <strain evidence="2">SK3146</strain>
    </source>
</reference>
<organism evidence="2 3">
    <name type="scientific">Paenibacillus konkukensis</name>
    <dbReference type="NCBI Taxonomy" id="2020716"/>
    <lineage>
        <taxon>Bacteria</taxon>
        <taxon>Bacillati</taxon>
        <taxon>Bacillota</taxon>
        <taxon>Bacilli</taxon>
        <taxon>Bacillales</taxon>
        <taxon>Paenibacillaceae</taxon>
        <taxon>Paenibacillus</taxon>
    </lineage>
</organism>
<keyword evidence="3" id="KW-1185">Reference proteome</keyword>
<feature type="transmembrane region" description="Helical" evidence="1">
    <location>
        <begin position="194"/>
        <end position="217"/>
    </location>
</feature>
<protein>
    <recommendedName>
        <fullName evidence="4">Peptidase M50B-like</fullName>
    </recommendedName>
</protein>
<dbReference type="InterPro" id="IPR049500">
    <property type="entry name" value="Peptidase_M50B-like"/>
</dbReference>
<feature type="transmembrane region" description="Helical" evidence="1">
    <location>
        <begin position="7"/>
        <end position="27"/>
    </location>
</feature>
<reference evidence="2" key="2">
    <citation type="journal article" date="2021" name="J Anim Sci Technol">
        <title>Complete genome sequence of Paenibacillus konkukensis sp. nov. SK3146 as a potential probiotic strain.</title>
        <authorList>
            <person name="Jung H.I."/>
            <person name="Park S."/>
            <person name="Niu K.M."/>
            <person name="Lee S.W."/>
            <person name="Kothari D."/>
            <person name="Yi K.J."/>
            <person name="Kim S.K."/>
        </authorList>
    </citation>
    <scope>NUCLEOTIDE SEQUENCE</scope>
    <source>
        <strain evidence="2">SK3146</strain>
    </source>
</reference>
<accession>A0ABY4RRZ0</accession>
<feature type="transmembrane region" description="Helical" evidence="1">
    <location>
        <begin position="71"/>
        <end position="90"/>
    </location>
</feature>
<keyword evidence="1" id="KW-1133">Transmembrane helix</keyword>
<dbReference type="EMBL" id="CP027059">
    <property type="protein sequence ID" value="UQZ84268.1"/>
    <property type="molecule type" value="Genomic_DNA"/>
</dbReference>
<gene>
    <name evidence="2" type="ORF">SK3146_03502</name>
</gene>
<evidence type="ECO:0008006" key="4">
    <source>
        <dbReference type="Google" id="ProtNLM"/>
    </source>
</evidence>
<feature type="transmembrane region" description="Helical" evidence="1">
    <location>
        <begin position="102"/>
        <end position="119"/>
    </location>
</feature>
<evidence type="ECO:0000313" key="3">
    <source>
        <dbReference type="Proteomes" id="UP001057134"/>
    </source>
</evidence>
<keyword evidence="1" id="KW-0812">Transmembrane</keyword>
<name>A0ABY4RRZ0_9BACL</name>
<dbReference type="Proteomes" id="UP001057134">
    <property type="component" value="Chromosome"/>
</dbReference>
<dbReference type="RefSeq" id="WP_249860049.1">
    <property type="nucleotide sequence ID" value="NZ_CP027059.1"/>
</dbReference>
<feature type="transmembrane region" description="Helical" evidence="1">
    <location>
        <begin position="149"/>
        <end position="174"/>
    </location>
</feature>
<sequence length="237" mass="26395">MGNGLKTVLFLIGSAFLTRLIPFSSFFRNLDTMIHEFGHAVVTLALSGKVMYIELYANHSGVTYSQITNNWSSIPVSLAGYMTASLFAVLLFKLRAGGKQRLGLQIMTVIAILALILLVRNEFGVMWLIGFIALNIIMLALAPRWLHDFYYLLLAFLTLEESVLGPISLIVYALDNPASAGDAANLSRVTPIPAIGWALWFSLFALWCAKNAIVAFLERKKPRPRPNRQQQEGPYYP</sequence>
<feature type="transmembrane region" description="Helical" evidence="1">
    <location>
        <begin position="125"/>
        <end position="142"/>
    </location>
</feature>
<evidence type="ECO:0000313" key="2">
    <source>
        <dbReference type="EMBL" id="UQZ84268.1"/>
    </source>
</evidence>